<reference evidence="2" key="2">
    <citation type="submission" date="2015-08" db="UniProtKB">
        <authorList>
            <consortium name="WormBaseParasite"/>
        </authorList>
    </citation>
    <scope>IDENTIFICATION</scope>
</reference>
<organism evidence="1 2">
    <name type="scientific">Strongyloides venezuelensis</name>
    <name type="common">Threadworm</name>
    <dbReference type="NCBI Taxonomy" id="75913"/>
    <lineage>
        <taxon>Eukaryota</taxon>
        <taxon>Metazoa</taxon>
        <taxon>Ecdysozoa</taxon>
        <taxon>Nematoda</taxon>
        <taxon>Chromadorea</taxon>
        <taxon>Rhabditida</taxon>
        <taxon>Tylenchina</taxon>
        <taxon>Panagrolaimomorpha</taxon>
        <taxon>Strongyloidoidea</taxon>
        <taxon>Strongyloididae</taxon>
        <taxon>Strongyloides</taxon>
    </lineage>
</organism>
<reference evidence="1" key="1">
    <citation type="submission" date="2014-07" db="EMBL/GenBank/DDBJ databases">
        <authorList>
            <person name="Martin A.A"/>
            <person name="De Silva N."/>
        </authorList>
    </citation>
    <scope>NUCLEOTIDE SEQUENCE</scope>
</reference>
<name>A0A0K0FR11_STRVS</name>
<proteinExistence type="predicted"/>
<keyword evidence="1" id="KW-1185">Reference proteome</keyword>
<dbReference type="AlphaFoldDB" id="A0A0K0FR11"/>
<dbReference type="Proteomes" id="UP000035680">
    <property type="component" value="Unassembled WGS sequence"/>
</dbReference>
<evidence type="ECO:0000313" key="2">
    <source>
        <dbReference type="WBParaSite" id="SVE_1222600.1"/>
    </source>
</evidence>
<accession>A0A0K0FR11</accession>
<protein>
    <submittedName>
        <fullName evidence="2">C2H2-type domain-containing protein</fullName>
    </submittedName>
</protein>
<dbReference type="WBParaSite" id="SVE_1222600.1">
    <property type="protein sequence ID" value="SVE_1222600.1"/>
    <property type="gene ID" value="SVE_1222600"/>
</dbReference>
<sequence>MLIYCPQCCEKNGISDNFKVPLANLEKHFNDNHTLEYYQKKRHLCLEEICRNHRGDRRSKTYNHTFEIKGYKSHIKNKHFIHSIVSNRQRIPAVFESNSYFESDNSISNIINFVDDENLVNEDNEEENVTFPEMELDEDFDWGNSDNLSENYINKINQFRDVNPKNMEEWQNYFLIVIADFFNNAPGTEKYLGQIRKLMLLTIAPLNFESSCEISSALLSLNINDLIKQAKTDVANFSINNPDEILVPSDYGSNDNEGRVDRNLFYYIHPSKTIPLLLEKISFPLNEKKIPIVIYGDDIVCGNVLSAHCQQTSFMHLAYKIILPNNNKILNLGSKLNFLQTLGVVRSDIVKTVKYDLLKKEILKMFNELIIEDFGVPKQCYVYAFVGDHVFLNTLCHVLLYFQLNGNLLLCRTCNRNGNQLVSVKSCDEANNQLFLRNNSESFFIGSDDFHDIEEGVAGYIVYAVMQKLILFNKDFVPYNVISLDLLSLEQKIREDNYTDKNTQSIKSLIKDGYFSNLSKEPHKKKQI</sequence>
<evidence type="ECO:0000313" key="1">
    <source>
        <dbReference type="Proteomes" id="UP000035680"/>
    </source>
</evidence>